<reference evidence="14" key="1">
    <citation type="journal article" date="2018" name="Science">
        <title>A primordial and reversible TCA cycle in a facultatively chemolithoautotrophic thermophile.</title>
        <authorList>
            <person name="Nunoura T."/>
            <person name="Chikaraishi Y."/>
            <person name="Izaki R."/>
            <person name="Suwa T."/>
            <person name="Sato T."/>
            <person name="Harada T."/>
            <person name="Mori K."/>
            <person name="Kato Y."/>
            <person name="Miyazaki M."/>
            <person name="Shimamura S."/>
            <person name="Yanagawa K."/>
            <person name="Shuto A."/>
            <person name="Ohkouchi N."/>
            <person name="Fujita N."/>
            <person name="Takaki Y."/>
            <person name="Atomi H."/>
            <person name="Takai K."/>
        </authorList>
    </citation>
    <scope>NUCLEOTIDE SEQUENCE [LARGE SCALE GENOMIC DNA]</scope>
    <source>
        <strain evidence="14">DSM 17441 / JCM 13301 / NBRC 103674 / ABI70S6</strain>
    </source>
</reference>
<dbReference type="InterPro" id="IPR006260">
    <property type="entry name" value="TonB/TolA_C"/>
</dbReference>
<dbReference type="GO" id="GO:0031992">
    <property type="term" value="F:energy transducer activity"/>
    <property type="evidence" value="ECO:0007669"/>
    <property type="project" value="TreeGrafter"/>
</dbReference>
<dbReference type="GO" id="GO:0098797">
    <property type="term" value="C:plasma membrane protein complex"/>
    <property type="evidence" value="ECO:0007669"/>
    <property type="project" value="TreeGrafter"/>
</dbReference>
<comment type="subcellular location">
    <subcellularLocation>
        <location evidence="1">Cell inner membrane</location>
        <topology evidence="1">Single-pass membrane protein</topology>
        <orientation evidence="1">Periplasmic side</orientation>
    </subcellularLocation>
</comment>
<gene>
    <name evidence="13" type="ORF">TST_0235</name>
</gene>
<dbReference type="Proteomes" id="UP000063234">
    <property type="component" value="Chromosome"/>
</dbReference>
<evidence type="ECO:0000259" key="12">
    <source>
        <dbReference type="PROSITE" id="PS52015"/>
    </source>
</evidence>
<keyword evidence="5" id="KW-0997">Cell inner membrane</keyword>
<dbReference type="Gene3D" id="3.30.1150.10">
    <property type="match status" value="1"/>
</dbReference>
<protein>
    <submittedName>
        <fullName evidence="13">Periplasmic protein TonB</fullName>
    </submittedName>
</protein>
<evidence type="ECO:0000256" key="10">
    <source>
        <dbReference type="SAM" id="MobiDB-lite"/>
    </source>
</evidence>
<dbReference type="Pfam" id="PF03544">
    <property type="entry name" value="TonB_C"/>
    <property type="match status" value="1"/>
</dbReference>
<evidence type="ECO:0000256" key="4">
    <source>
        <dbReference type="ARBA" id="ARBA00022475"/>
    </source>
</evidence>
<evidence type="ECO:0000256" key="9">
    <source>
        <dbReference type="ARBA" id="ARBA00023136"/>
    </source>
</evidence>
<keyword evidence="9 11" id="KW-0472">Membrane</keyword>
<keyword evidence="4" id="KW-1003">Cell membrane</keyword>
<evidence type="ECO:0000256" key="6">
    <source>
        <dbReference type="ARBA" id="ARBA00022692"/>
    </source>
</evidence>
<dbReference type="PANTHER" id="PTHR33446">
    <property type="entry name" value="PROTEIN TONB-RELATED"/>
    <property type="match status" value="1"/>
</dbReference>
<dbReference type="NCBIfam" id="TIGR01352">
    <property type="entry name" value="tonB_Cterm"/>
    <property type="match status" value="1"/>
</dbReference>
<dbReference type="KEGG" id="ttk:TST_0235"/>
<accession>A0A0S3QRT4</accession>
<evidence type="ECO:0000256" key="1">
    <source>
        <dbReference type="ARBA" id="ARBA00004383"/>
    </source>
</evidence>
<dbReference type="EMBL" id="AP013035">
    <property type="protein sequence ID" value="BAT71044.1"/>
    <property type="molecule type" value="Genomic_DNA"/>
</dbReference>
<sequence length="248" mass="27749">MLVKISKMARKLIFYMFSILLHVTVLVAVSSTGSKILKFHKSYVSCCIVRLVDNLSQDTKIIGAAPRSLIKVQVKPSFKQKRIQKREAKKVSRNFNKSEKKRSKTTSSKRELKKEEKTLDSRDASGENTVKSIAVASSSRASSTKNSLPAQETGIFSPPVPIKRVKPPYPYIARSRGYQGKVLLKALVDVQGDVKDVIVVKSSGYTILDKTAVEAIKQWKFEPAHLGAIRKEAWVEVPFVFKLDRGIN</sequence>
<dbReference type="STRING" id="1298851.TST_0235"/>
<keyword evidence="3" id="KW-0813">Transport</keyword>
<feature type="transmembrane region" description="Helical" evidence="11">
    <location>
        <begin position="12"/>
        <end position="31"/>
    </location>
</feature>
<evidence type="ECO:0000256" key="5">
    <source>
        <dbReference type="ARBA" id="ARBA00022519"/>
    </source>
</evidence>
<dbReference type="PANTHER" id="PTHR33446:SF2">
    <property type="entry name" value="PROTEIN TONB"/>
    <property type="match status" value="1"/>
</dbReference>
<dbReference type="GO" id="GO:0055085">
    <property type="term" value="P:transmembrane transport"/>
    <property type="evidence" value="ECO:0007669"/>
    <property type="project" value="InterPro"/>
</dbReference>
<dbReference type="SUPFAM" id="SSF74653">
    <property type="entry name" value="TolA/TonB C-terminal domain"/>
    <property type="match status" value="1"/>
</dbReference>
<organism evidence="13 14">
    <name type="scientific">Thermosulfidibacter takaii (strain DSM 17441 / JCM 13301 / NBRC 103674 / ABI70S6)</name>
    <dbReference type="NCBI Taxonomy" id="1298851"/>
    <lineage>
        <taxon>Bacteria</taxon>
        <taxon>Pseudomonadati</taxon>
        <taxon>Thermosulfidibacterota</taxon>
        <taxon>Thermosulfidibacteria</taxon>
        <taxon>Thermosulfidibacterales</taxon>
        <taxon>Thermosulfidibacteraceae</taxon>
    </lineage>
</organism>
<feature type="region of interest" description="Disordered" evidence="10">
    <location>
        <begin position="83"/>
        <end position="125"/>
    </location>
</feature>
<evidence type="ECO:0000256" key="2">
    <source>
        <dbReference type="ARBA" id="ARBA00006555"/>
    </source>
</evidence>
<evidence type="ECO:0000256" key="8">
    <source>
        <dbReference type="ARBA" id="ARBA00022989"/>
    </source>
</evidence>
<proteinExistence type="inferred from homology"/>
<dbReference type="GO" id="GO:0015031">
    <property type="term" value="P:protein transport"/>
    <property type="evidence" value="ECO:0007669"/>
    <property type="project" value="UniProtKB-KW"/>
</dbReference>
<comment type="similarity">
    <text evidence="2">Belongs to the TonB family.</text>
</comment>
<evidence type="ECO:0000313" key="14">
    <source>
        <dbReference type="Proteomes" id="UP000063234"/>
    </source>
</evidence>
<keyword evidence="7" id="KW-0653">Protein transport</keyword>
<feature type="compositionally biased region" description="Basic and acidic residues" evidence="10">
    <location>
        <begin position="108"/>
        <end position="125"/>
    </location>
</feature>
<dbReference type="InterPro" id="IPR037682">
    <property type="entry name" value="TonB_C"/>
</dbReference>
<keyword evidence="14" id="KW-1185">Reference proteome</keyword>
<name>A0A0S3QRT4_THET7</name>
<feature type="domain" description="TonB C-terminal" evidence="12">
    <location>
        <begin position="154"/>
        <end position="248"/>
    </location>
</feature>
<keyword evidence="8 11" id="KW-1133">Transmembrane helix</keyword>
<dbReference type="AlphaFoldDB" id="A0A0S3QRT4"/>
<evidence type="ECO:0000256" key="11">
    <source>
        <dbReference type="SAM" id="Phobius"/>
    </source>
</evidence>
<evidence type="ECO:0000256" key="3">
    <source>
        <dbReference type="ARBA" id="ARBA00022448"/>
    </source>
</evidence>
<evidence type="ECO:0000256" key="7">
    <source>
        <dbReference type="ARBA" id="ARBA00022927"/>
    </source>
</evidence>
<dbReference type="InterPro" id="IPR051045">
    <property type="entry name" value="TonB-dependent_transducer"/>
</dbReference>
<keyword evidence="6 11" id="KW-0812">Transmembrane</keyword>
<dbReference type="PROSITE" id="PS52015">
    <property type="entry name" value="TONB_CTD"/>
    <property type="match status" value="1"/>
</dbReference>
<evidence type="ECO:0000313" key="13">
    <source>
        <dbReference type="EMBL" id="BAT71044.1"/>
    </source>
</evidence>